<keyword evidence="3 5" id="KW-0863">Zinc-finger</keyword>
<evidence type="ECO:0000256" key="1">
    <source>
        <dbReference type="ARBA" id="ARBA00022723"/>
    </source>
</evidence>
<dbReference type="GO" id="GO:0006355">
    <property type="term" value="P:regulation of DNA-templated transcription"/>
    <property type="evidence" value="ECO:0007669"/>
    <property type="project" value="InterPro"/>
</dbReference>
<dbReference type="InterPro" id="IPR036051">
    <property type="entry name" value="KRAB_dom_sf"/>
</dbReference>
<gene>
    <name evidence="8" type="ORF">mRhiFer1_008653</name>
</gene>
<dbReference type="PROSITE" id="PS50805">
    <property type="entry name" value="KRAB"/>
    <property type="match status" value="1"/>
</dbReference>
<organism evidence="8 9">
    <name type="scientific">Rhinolophus ferrumequinum</name>
    <name type="common">Greater horseshoe bat</name>
    <dbReference type="NCBI Taxonomy" id="59479"/>
    <lineage>
        <taxon>Eukaryota</taxon>
        <taxon>Metazoa</taxon>
        <taxon>Chordata</taxon>
        <taxon>Craniata</taxon>
        <taxon>Vertebrata</taxon>
        <taxon>Euteleostomi</taxon>
        <taxon>Mammalia</taxon>
        <taxon>Eutheria</taxon>
        <taxon>Laurasiatheria</taxon>
        <taxon>Chiroptera</taxon>
        <taxon>Yinpterochiroptera</taxon>
        <taxon>Rhinolophoidea</taxon>
        <taxon>Rhinolophidae</taxon>
        <taxon>Rhinolophinae</taxon>
        <taxon>Rhinolophus</taxon>
    </lineage>
</organism>
<evidence type="ECO:0000259" key="6">
    <source>
        <dbReference type="PROSITE" id="PS50157"/>
    </source>
</evidence>
<dbReference type="AlphaFoldDB" id="A0A7J7U151"/>
<dbReference type="InterPro" id="IPR013087">
    <property type="entry name" value="Znf_C2H2_type"/>
</dbReference>
<dbReference type="CDD" id="cd07765">
    <property type="entry name" value="KRAB_A-box"/>
    <property type="match status" value="1"/>
</dbReference>
<dbReference type="Gene3D" id="3.30.160.60">
    <property type="entry name" value="Classic Zinc Finger"/>
    <property type="match status" value="1"/>
</dbReference>
<dbReference type="SMART" id="SM00349">
    <property type="entry name" value="KRAB"/>
    <property type="match status" value="1"/>
</dbReference>
<evidence type="ECO:0000256" key="3">
    <source>
        <dbReference type="ARBA" id="ARBA00022771"/>
    </source>
</evidence>
<dbReference type="Proteomes" id="UP000585614">
    <property type="component" value="Unassembled WGS sequence"/>
</dbReference>
<dbReference type="SUPFAM" id="SSF109640">
    <property type="entry name" value="KRAB domain (Kruppel-associated box)"/>
    <property type="match status" value="1"/>
</dbReference>
<name>A0A7J7U151_RHIFE</name>
<keyword evidence="1" id="KW-0479">Metal-binding</keyword>
<dbReference type="PANTHER" id="PTHR23232">
    <property type="entry name" value="KRAB DOMAIN C2H2 ZINC FINGER"/>
    <property type="match status" value="1"/>
</dbReference>
<accession>A0A7J7U151</accession>
<evidence type="ECO:0000256" key="4">
    <source>
        <dbReference type="ARBA" id="ARBA00022833"/>
    </source>
</evidence>
<reference evidence="8 9" key="1">
    <citation type="journal article" date="2020" name="Nature">
        <title>Six reference-quality genomes reveal evolution of bat adaptations.</title>
        <authorList>
            <person name="Jebb D."/>
            <person name="Huang Z."/>
            <person name="Pippel M."/>
            <person name="Hughes G.M."/>
            <person name="Lavrichenko K."/>
            <person name="Devanna P."/>
            <person name="Winkler S."/>
            <person name="Jermiin L.S."/>
            <person name="Skirmuntt E.C."/>
            <person name="Katzourakis A."/>
            <person name="Burkitt-Gray L."/>
            <person name="Ray D.A."/>
            <person name="Sullivan K.A.M."/>
            <person name="Roscito J.G."/>
            <person name="Kirilenko B.M."/>
            <person name="Davalos L.M."/>
            <person name="Corthals A.P."/>
            <person name="Power M.L."/>
            <person name="Jones G."/>
            <person name="Ransome R.D."/>
            <person name="Dechmann D.K.N."/>
            <person name="Locatelli A.G."/>
            <person name="Puechmaille S.J."/>
            <person name="Fedrigo O."/>
            <person name="Jarvis E.D."/>
            <person name="Hiller M."/>
            <person name="Vernes S.C."/>
            <person name="Myers E.W."/>
            <person name="Teeling E.C."/>
        </authorList>
    </citation>
    <scope>NUCLEOTIDE SEQUENCE [LARGE SCALE GENOMIC DNA]</scope>
    <source>
        <strain evidence="8">MRhiFer1</strain>
        <tissue evidence="8">Lung</tissue>
    </source>
</reference>
<sequence>MDSVAFEDVAVTFTLEEWALLDPSQKKLYRDVMRETFGNLASVGKKWENHDIEDQYKNQGRKRSHMVERICERKEGSKCGENFSLIPNLSLNKKTPSGVKPWEYSVCGKFFMQQSSLNGHIRYKPSVYLTYGEKPYKFQAFN</sequence>
<comment type="caution">
    <text evidence="8">The sequence shown here is derived from an EMBL/GenBank/DDBJ whole genome shotgun (WGS) entry which is preliminary data.</text>
</comment>
<evidence type="ECO:0008006" key="10">
    <source>
        <dbReference type="Google" id="ProtNLM"/>
    </source>
</evidence>
<dbReference type="PANTHER" id="PTHR23232:SF158">
    <property type="entry name" value="KRAB DOMAIN-CONTAINING PROTEIN 5"/>
    <property type="match status" value="1"/>
</dbReference>
<feature type="domain" description="KRAB" evidence="7">
    <location>
        <begin position="4"/>
        <end position="114"/>
    </location>
</feature>
<dbReference type="GO" id="GO:0008270">
    <property type="term" value="F:zinc ion binding"/>
    <property type="evidence" value="ECO:0007669"/>
    <property type="project" value="UniProtKB-KW"/>
</dbReference>
<dbReference type="InterPro" id="IPR001909">
    <property type="entry name" value="KRAB"/>
</dbReference>
<evidence type="ECO:0000256" key="5">
    <source>
        <dbReference type="PROSITE-ProRule" id="PRU00042"/>
    </source>
</evidence>
<dbReference type="InterPro" id="IPR050169">
    <property type="entry name" value="Krueppel_C2H2_ZnF"/>
</dbReference>
<dbReference type="SUPFAM" id="SSF57667">
    <property type="entry name" value="beta-beta-alpha zinc fingers"/>
    <property type="match status" value="1"/>
</dbReference>
<feature type="domain" description="C2H2-type" evidence="6">
    <location>
        <begin position="102"/>
        <end position="135"/>
    </location>
</feature>
<dbReference type="EMBL" id="JACAGC010000017">
    <property type="protein sequence ID" value="KAF6306554.1"/>
    <property type="molecule type" value="Genomic_DNA"/>
</dbReference>
<dbReference type="InterPro" id="IPR036236">
    <property type="entry name" value="Znf_C2H2_sf"/>
</dbReference>
<evidence type="ECO:0000259" key="7">
    <source>
        <dbReference type="PROSITE" id="PS50805"/>
    </source>
</evidence>
<protein>
    <recommendedName>
        <fullName evidence="10">Zinc finger protein 791</fullName>
    </recommendedName>
</protein>
<dbReference type="Gene3D" id="6.10.140.140">
    <property type="match status" value="1"/>
</dbReference>
<evidence type="ECO:0000256" key="2">
    <source>
        <dbReference type="ARBA" id="ARBA00022737"/>
    </source>
</evidence>
<dbReference type="PROSITE" id="PS50157">
    <property type="entry name" value="ZINC_FINGER_C2H2_2"/>
    <property type="match status" value="1"/>
</dbReference>
<keyword evidence="4" id="KW-0862">Zinc</keyword>
<keyword evidence="2" id="KW-0677">Repeat</keyword>
<proteinExistence type="predicted"/>
<evidence type="ECO:0000313" key="8">
    <source>
        <dbReference type="EMBL" id="KAF6306554.1"/>
    </source>
</evidence>
<dbReference type="Pfam" id="PF01352">
    <property type="entry name" value="KRAB"/>
    <property type="match status" value="1"/>
</dbReference>
<evidence type="ECO:0000313" key="9">
    <source>
        <dbReference type="Proteomes" id="UP000585614"/>
    </source>
</evidence>